<feature type="compositionally biased region" description="Low complexity" evidence="1">
    <location>
        <begin position="162"/>
        <end position="176"/>
    </location>
</feature>
<dbReference type="Proteomes" id="UP000193317">
    <property type="component" value="Unassembled WGS sequence"/>
</dbReference>
<dbReference type="RefSeq" id="WP_085673430.1">
    <property type="nucleotide sequence ID" value="NZ_JACKRU010000773.1"/>
</dbReference>
<dbReference type="Gene3D" id="2.120.10.30">
    <property type="entry name" value="TolB, C-terminal domain"/>
    <property type="match status" value="1"/>
</dbReference>
<evidence type="ECO:0000256" key="1">
    <source>
        <dbReference type="SAM" id="MobiDB-lite"/>
    </source>
</evidence>
<dbReference type="InterPro" id="IPR011009">
    <property type="entry name" value="Kinase-like_dom_sf"/>
</dbReference>
<dbReference type="InterPro" id="IPR011042">
    <property type="entry name" value="6-blade_b-propeller_TolB-like"/>
</dbReference>
<evidence type="ECO:0000313" key="3">
    <source>
        <dbReference type="EMBL" id="ORW89769.1"/>
    </source>
</evidence>
<keyword evidence="4" id="KW-1185">Reference proteome</keyword>
<dbReference type="AlphaFoldDB" id="A0A1X2DQ01"/>
<dbReference type="SUPFAM" id="SSF56112">
    <property type="entry name" value="Protein kinase-like (PK-like)"/>
    <property type="match status" value="1"/>
</dbReference>
<dbReference type="OrthoDB" id="4663294at2"/>
<evidence type="ECO:0000256" key="2">
    <source>
        <dbReference type="SAM" id="Phobius"/>
    </source>
</evidence>
<organism evidence="3 4">
    <name type="scientific">Mycobacterium szulgai</name>
    <dbReference type="NCBI Taxonomy" id="1787"/>
    <lineage>
        <taxon>Bacteria</taxon>
        <taxon>Bacillati</taxon>
        <taxon>Actinomycetota</taxon>
        <taxon>Actinomycetes</taxon>
        <taxon>Mycobacteriales</taxon>
        <taxon>Mycobacteriaceae</taxon>
        <taxon>Mycobacterium</taxon>
    </lineage>
</organism>
<dbReference type="SUPFAM" id="SSF101898">
    <property type="entry name" value="NHL repeat"/>
    <property type="match status" value="1"/>
</dbReference>
<accession>A0A1X2DQ01</accession>
<dbReference type="Gene3D" id="1.10.510.10">
    <property type="entry name" value="Transferase(Phosphotransferase) domain 1"/>
    <property type="match status" value="1"/>
</dbReference>
<feature type="transmembrane region" description="Helical" evidence="2">
    <location>
        <begin position="221"/>
        <end position="242"/>
    </location>
</feature>
<proteinExistence type="predicted"/>
<protein>
    <recommendedName>
        <fullName evidence="5">Protein kinase domain-containing protein</fullName>
    </recommendedName>
</protein>
<name>A0A1X2DQ01_MYCSZ</name>
<feature type="region of interest" description="Disordered" evidence="1">
    <location>
        <begin position="155"/>
        <end position="179"/>
    </location>
</feature>
<comment type="caution">
    <text evidence="3">The sequence shown here is derived from an EMBL/GenBank/DDBJ whole genome shotgun (WGS) entry which is preliminary data.</text>
</comment>
<keyword evidence="2" id="KW-0812">Transmembrane</keyword>
<keyword evidence="2" id="KW-1133">Transmembrane helix</keyword>
<gene>
    <name evidence="3" type="ORF">AWC27_12895</name>
</gene>
<evidence type="ECO:0008006" key="5">
    <source>
        <dbReference type="Google" id="ProtNLM"/>
    </source>
</evidence>
<evidence type="ECO:0000313" key="4">
    <source>
        <dbReference type="Proteomes" id="UP000193317"/>
    </source>
</evidence>
<dbReference type="EMBL" id="LQPW01000167">
    <property type="protein sequence ID" value="ORW89769.1"/>
    <property type="molecule type" value="Genomic_DNA"/>
</dbReference>
<reference evidence="3 4" key="1">
    <citation type="submission" date="2016-01" db="EMBL/GenBank/DDBJ databases">
        <title>The new phylogeny of the genus Mycobacterium.</title>
        <authorList>
            <person name="Tarcisio F."/>
            <person name="Conor M."/>
            <person name="Antonella G."/>
            <person name="Elisabetta G."/>
            <person name="Giulia F.S."/>
            <person name="Sara T."/>
            <person name="Anna F."/>
            <person name="Clotilde B."/>
            <person name="Roberto B."/>
            <person name="Veronica D.S."/>
            <person name="Fabio R."/>
            <person name="Monica P."/>
            <person name="Olivier J."/>
            <person name="Enrico T."/>
            <person name="Nicola S."/>
        </authorList>
    </citation>
    <scope>NUCLEOTIDE SEQUENCE [LARGE SCALE GENOMIC DNA]</scope>
    <source>
        <strain evidence="3 4">DSM 44166</strain>
    </source>
</reference>
<keyword evidence="2" id="KW-0472">Membrane</keyword>
<sequence length="555" mass="57987">MTAAGPGAHTTLEAVLAQVGPMDARQAVHIVGQIAAAVDEAYTNRAFHREVAPATILLSANGHAYLTDATTPGSSEPVIDELAYRADIRALAAVLYECLTGSPPNRPEGADAPPSRLRPGIPVGLDQVVERGLAANPDTLFRSAGEFAAAAQDALTTTPHYTPSNRPTRPDTTTPNLEGPTQIIQLPSTGPSVGINPVAPQWNPAVSHFPVVPRAQRRPRYIAIALAVILTVGVVVGGAIAIPRLVRHTNTTTATRATGPARQPNPPTRFTYTSQPIELPFPGLKVPQNVAADAAGNVYVLTSIPDPGDTGLSFSTVRQIFRLAPGAASASALDVPGVDVRLAEDLAVDTAGKLYLSDHRNVWEWAVGSASPIRLPFRGFVTVDAVAVDPVGIVYAVGALSGTYDLRYGAKKLAPGDTRSTDLPITDLYLPRGIAADKAGNVYIGDSIKGGAKGRVRKLAAGTATPAQLPFPELKEPSAVAVDTVGNLFVADTFTTGLFELPVGATNPVTVPVGVRARGVTFDPANNLYVVSAATEDESEHLTKPGQVLRVPPDR</sequence>